<evidence type="ECO:0000256" key="1">
    <source>
        <dbReference type="ARBA" id="ARBA00004651"/>
    </source>
</evidence>
<reference evidence="8 9" key="1">
    <citation type="submission" date="2019-07" db="EMBL/GenBank/DDBJ databases">
        <title>Whole genome shotgun sequence of Nocardia ninae NBRC 108245.</title>
        <authorList>
            <person name="Hosoyama A."/>
            <person name="Uohara A."/>
            <person name="Ohji S."/>
            <person name="Ichikawa N."/>
        </authorList>
    </citation>
    <scope>NUCLEOTIDE SEQUENCE [LARGE SCALE GENOMIC DNA]</scope>
    <source>
        <strain evidence="8 9">NBRC 108245</strain>
    </source>
</reference>
<evidence type="ECO:0000256" key="3">
    <source>
        <dbReference type="ARBA" id="ARBA00022475"/>
    </source>
</evidence>
<feature type="transmembrane region" description="Helical" evidence="7">
    <location>
        <begin position="10"/>
        <end position="28"/>
    </location>
</feature>
<dbReference type="EMBL" id="BJXA01000001">
    <property type="protein sequence ID" value="GEM35596.1"/>
    <property type="molecule type" value="Genomic_DNA"/>
</dbReference>
<comment type="caution">
    <text evidence="8">The sequence shown here is derived from an EMBL/GenBank/DDBJ whole genome shotgun (WGS) entry which is preliminary data.</text>
</comment>
<evidence type="ECO:0000256" key="2">
    <source>
        <dbReference type="ARBA" id="ARBA00006679"/>
    </source>
</evidence>
<organism evidence="8 9">
    <name type="scientific">Nocardia ninae NBRC 108245</name>
    <dbReference type="NCBI Taxonomy" id="1210091"/>
    <lineage>
        <taxon>Bacteria</taxon>
        <taxon>Bacillati</taxon>
        <taxon>Actinomycetota</taxon>
        <taxon>Actinomycetes</taxon>
        <taxon>Mycobacteriales</taxon>
        <taxon>Nocardiaceae</taxon>
        <taxon>Nocardia</taxon>
    </lineage>
</organism>
<keyword evidence="4 7" id="KW-0812">Transmembrane</keyword>
<evidence type="ECO:0008006" key="10">
    <source>
        <dbReference type="Google" id="ProtNLM"/>
    </source>
</evidence>
<evidence type="ECO:0000256" key="7">
    <source>
        <dbReference type="SAM" id="Phobius"/>
    </source>
</evidence>
<proteinExistence type="inferred from homology"/>
<sequence length="141" mass="15349">MRPQTRTADIWLLCCRISVGLMFLIGAVKKVTDLDWFRDEFVALGAPFPHLTAPVTAWIELVGGALLILGAFTRVAAAALAATMVGALWLSVIPAIGKNFHTFPDRVSNFFYAPEWLLLLILALLVSMGAGRASVDSRRHA</sequence>
<dbReference type="AlphaFoldDB" id="A0A511M7B9"/>
<keyword evidence="9" id="KW-1185">Reference proteome</keyword>
<comment type="subcellular location">
    <subcellularLocation>
        <location evidence="1">Cell membrane</location>
        <topology evidence="1">Multi-pass membrane protein</topology>
    </subcellularLocation>
</comment>
<feature type="transmembrane region" description="Helical" evidence="7">
    <location>
        <begin position="48"/>
        <end position="69"/>
    </location>
</feature>
<evidence type="ECO:0000313" key="8">
    <source>
        <dbReference type="EMBL" id="GEM35596.1"/>
    </source>
</evidence>
<dbReference type="RefSeq" id="WP_147127955.1">
    <property type="nucleotide sequence ID" value="NZ_BJXA01000001.1"/>
</dbReference>
<feature type="transmembrane region" description="Helical" evidence="7">
    <location>
        <begin position="76"/>
        <end position="96"/>
    </location>
</feature>
<evidence type="ECO:0000313" key="9">
    <source>
        <dbReference type="Proteomes" id="UP000321424"/>
    </source>
</evidence>
<protein>
    <recommendedName>
        <fullName evidence="10">DoxX family protein</fullName>
    </recommendedName>
</protein>
<dbReference type="PANTHER" id="PTHR33452:SF1">
    <property type="entry name" value="INNER MEMBRANE PROTEIN YPHA-RELATED"/>
    <property type="match status" value="1"/>
</dbReference>
<accession>A0A511M7B9</accession>
<keyword evidence="6 7" id="KW-0472">Membrane</keyword>
<dbReference type="Pfam" id="PF07681">
    <property type="entry name" value="DoxX"/>
    <property type="match status" value="1"/>
</dbReference>
<dbReference type="PANTHER" id="PTHR33452">
    <property type="entry name" value="OXIDOREDUCTASE CATD-RELATED"/>
    <property type="match status" value="1"/>
</dbReference>
<feature type="transmembrane region" description="Helical" evidence="7">
    <location>
        <begin position="116"/>
        <end position="135"/>
    </location>
</feature>
<gene>
    <name evidence="8" type="ORF">NN4_01150</name>
</gene>
<evidence type="ECO:0000256" key="4">
    <source>
        <dbReference type="ARBA" id="ARBA00022692"/>
    </source>
</evidence>
<dbReference type="InterPro" id="IPR051907">
    <property type="entry name" value="DoxX-like_oxidoreductase"/>
</dbReference>
<keyword evidence="5 7" id="KW-1133">Transmembrane helix</keyword>
<evidence type="ECO:0000256" key="6">
    <source>
        <dbReference type="ARBA" id="ARBA00023136"/>
    </source>
</evidence>
<dbReference type="GO" id="GO:0005886">
    <property type="term" value="C:plasma membrane"/>
    <property type="evidence" value="ECO:0007669"/>
    <property type="project" value="UniProtKB-SubCell"/>
</dbReference>
<name>A0A511M7B9_9NOCA</name>
<comment type="similarity">
    <text evidence="2">Belongs to the DoxX family.</text>
</comment>
<dbReference type="Proteomes" id="UP000321424">
    <property type="component" value="Unassembled WGS sequence"/>
</dbReference>
<keyword evidence="3" id="KW-1003">Cell membrane</keyword>
<dbReference type="OrthoDB" id="4773781at2"/>
<dbReference type="InterPro" id="IPR032808">
    <property type="entry name" value="DoxX"/>
</dbReference>
<evidence type="ECO:0000256" key="5">
    <source>
        <dbReference type="ARBA" id="ARBA00022989"/>
    </source>
</evidence>